<evidence type="ECO:0000313" key="1">
    <source>
        <dbReference type="EMBL" id="SDG55019.1"/>
    </source>
</evidence>
<reference evidence="2" key="1">
    <citation type="submission" date="2016-10" db="EMBL/GenBank/DDBJ databases">
        <authorList>
            <person name="Varghese N."/>
            <person name="Submissions S."/>
        </authorList>
    </citation>
    <scope>NUCLEOTIDE SEQUENCE [LARGE SCALE GENOMIC DNA]</scope>
    <source>
        <strain evidence="2">BP1-148</strain>
    </source>
</reference>
<dbReference type="EMBL" id="FNCQ01000005">
    <property type="protein sequence ID" value="SDG55019.1"/>
    <property type="molecule type" value="Genomic_DNA"/>
</dbReference>
<proteinExistence type="predicted"/>
<dbReference type="STRING" id="645274.SAMN04487901_105104"/>
<evidence type="ECO:0000313" key="2">
    <source>
        <dbReference type="Proteomes" id="UP000198779"/>
    </source>
</evidence>
<accession>A0A1G7V6N2</accession>
<keyword evidence="2" id="KW-1185">Reference proteome</keyword>
<protein>
    <submittedName>
        <fullName evidence="1">Uncharacterized protein</fullName>
    </submittedName>
</protein>
<organism evidence="1 2">
    <name type="scientific">Prevotella communis</name>
    <dbReference type="NCBI Taxonomy" id="2913614"/>
    <lineage>
        <taxon>Bacteria</taxon>
        <taxon>Pseudomonadati</taxon>
        <taxon>Bacteroidota</taxon>
        <taxon>Bacteroidia</taxon>
        <taxon>Bacteroidales</taxon>
        <taxon>Prevotellaceae</taxon>
        <taxon>Prevotella</taxon>
    </lineage>
</organism>
<dbReference type="AlphaFoldDB" id="A0A1G7V6N2"/>
<dbReference type="Proteomes" id="UP000198779">
    <property type="component" value="Unassembled WGS sequence"/>
</dbReference>
<gene>
    <name evidence="1" type="ORF">SAMN04487901_105104</name>
</gene>
<name>A0A1G7V6N2_9BACT</name>
<sequence>MPKFKHIREKAFFASHPLYDAMRTICNPTGENCGATANYNGEVFQLDRTIDTYYDENGKPEREVMVTGLDQPEERWTVYKKNAEELANRHHEEVDLTKQPVITRTLQDGKLSWLEKTYYNERGEITLMEQAYYGDGLCEDFSDTPHYTLVSEFTYEYDEYGNWILQYMCAKDEMGPDELFIREIEYQTE</sequence>